<dbReference type="AlphaFoldDB" id="A0A7J7JLC2"/>
<protein>
    <submittedName>
        <fullName evidence="2">Uncharacterized protein</fullName>
    </submittedName>
</protein>
<dbReference type="EMBL" id="VXIV02002273">
    <property type="protein sequence ID" value="KAF6026461.1"/>
    <property type="molecule type" value="Genomic_DNA"/>
</dbReference>
<keyword evidence="1" id="KW-0812">Transmembrane</keyword>
<keyword evidence="3" id="KW-1185">Reference proteome</keyword>
<reference evidence="2" key="1">
    <citation type="submission" date="2020-06" db="EMBL/GenBank/DDBJ databases">
        <title>Draft genome of Bugula neritina, a colonial animal packing powerful symbionts and potential medicines.</title>
        <authorList>
            <person name="Rayko M."/>
        </authorList>
    </citation>
    <scope>NUCLEOTIDE SEQUENCE [LARGE SCALE GENOMIC DNA]</scope>
    <source>
        <strain evidence="2">Kwan_BN1</strain>
    </source>
</reference>
<dbReference type="Proteomes" id="UP000593567">
    <property type="component" value="Unassembled WGS sequence"/>
</dbReference>
<feature type="transmembrane region" description="Helical" evidence="1">
    <location>
        <begin position="47"/>
        <end position="63"/>
    </location>
</feature>
<proteinExistence type="predicted"/>
<gene>
    <name evidence="2" type="ORF">EB796_015235</name>
</gene>
<organism evidence="2 3">
    <name type="scientific">Bugula neritina</name>
    <name type="common">Brown bryozoan</name>
    <name type="synonym">Sertularia neritina</name>
    <dbReference type="NCBI Taxonomy" id="10212"/>
    <lineage>
        <taxon>Eukaryota</taxon>
        <taxon>Metazoa</taxon>
        <taxon>Spiralia</taxon>
        <taxon>Lophotrochozoa</taxon>
        <taxon>Bryozoa</taxon>
        <taxon>Gymnolaemata</taxon>
        <taxon>Cheilostomatida</taxon>
        <taxon>Flustrina</taxon>
        <taxon>Buguloidea</taxon>
        <taxon>Bugulidae</taxon>
        <taxon>Bugula</taxon>
    </lineage>
</organism>
<sequence length="78" mass="9088">MTNICTEEELRALQFSRSSISRVNLISYYLLKVNLNDVNDDQNDNDMTYLVFIFILTIVNNILRAIEQYTLLQVDGPE</sequence>
<accession>A0A7J7JLC2</accession>
<evidence type="ECO:0000256" key="1">
    <source>
        <dbReference type="SAM" id="Phobius"/>
    </source>
</evidence>
<comment type="caution">
    <text evidence="2">The sequence shown here is derived from an EMBL/GenBank/DDBJ whole genome shotgun (WGS) entry which is preliminary data.</text>
</comment>
<keyword evidence="1" id="KW-1133">Transmembrane helix</keyword>
<evidence type="ECO:0000313" key="3">
    <source>
        <dbReference type="Proteomes" id="UP000593567"/>
    </source>
</evidence>
<name>A0A7J7JLC2_BUGNE</name>
<keyword evidence="1" id="KW-0472">Membrane</keyword>
<evidence type="ECO:0000313" key="2">
    <source>
        <dbReference type="EMBL" id="KAF6026461.1"/>
    </source>
</evidence>